<dbReference type="SUPFAM" id="SSF52821">
    <property type="entry name" value="Rhodanese/Cell cycle control phosphatase"/>
    <property type="match status" value="1"/>
</dbReference>
<protein>
    <submittedName>
        <fullName evidence="2">Rhodanese-like domain-containing protein</fullName>
    </submittedName>
</protein>
<comment type="caution">
    <text evidence="3">The sequence shown here is derived from an EMBL/GenBank/DDBJ whole genome shotgun (WGS) entry which is preliminary data.</text>
</comment>
<evidence type="ECO:0000313" key="4">
    <source>
        <dbReference type="Proteomes" id="UP000189299"/>
    </source>
</evidence>
<dbReference type="EMBL" id="JABCAG010000013">
    <property type="protein sequence ID" value="NMP58021.1"/>
    <property type="molecule type" value="Genomic_DNA"/>
</dbReference>
<sequence length="102" mass="11744">MIKSITVHELYFVYQKKDVVILDVRKTNEYIKKHLSHSISIPITSLPAQLNNLDTKKQYYIVGASNHSAQEITSYLIENGLQATYVIDNMKLFESRELTSPL</sequence>
<dbReference type="OrthoDB" id="2188591at2"/>
<dbReference type="CDD" id="cd00158">
    <property type="entry name" value="RHOD"/>
    <property type="match status" value="1"/>
</dbReference>
<dbReference type="PANTHER" id="PTHR43031">
    <property type="entry name" value="FAD-DEPENDENT OXIDOREDUCTASE"/>
    <property type="match status" value="1"/>
</dbReference>
<evidence type="ECO:0000313" key="5">
    <source>
        <dbReference type="Proteomes" id="UP000557857"/>
    </source>
</evidence>
<proteinExistence type="predicted"/>
<accession>A0A1A6G943</accession>
<dbReference type="PANTHER" id="PTHR43031:SF1">
    <property type="entry name" value="PYRIDINE NUCLEOTIDE-DISULPHIDE OXIDOREDUCTASE"/>
    <property type="match status" value="1"/>
</dbReference>
<dbReference type="InterPro" id="IPR001763">
    <property type="entry name" value="Rhodanese-like_dom"/>
</dbReference>
<dbReference type="PROSITE" id="PS50206">
    <property type="entry name" value="RHODANESE_3"/>
    <property type="match status" value="1"/>
</dbReference>
<evidence type="ECO:0000313" key="3">
    <source>
        <dbReference type="EMBL" id="ONN43169.1"/>
    </source>
</evidence>
<dbReference type="Gene3D" id="3.40.250.10">
    <property type="entry name" value="Rhodanese-like domain"/>
    <property type="match status" value="1"/>
</dbReference>
<organism evidence="3 4">
    <name type="scientific">Enterococcus mundtii</name>
    <dbReference type="NCBI Taxonomy" id="53346"/>
    <lineage>
        <taxon>Bacteria</taxon>
        <taxon>Bacillati</taxon>
        <taxon>Bacillota</taxon>
        <taxon>Bacilli</taxon>
        <taxon>Lactobacillales</taxon>
        <taxon>Enterococcaceae</taxon>
        <taxon>Enterococcus</taxon>
    </lineage>
</organism>
<reference evidence="3 4" key="1">
    <citation type="submission" date="2016-12" db="EMBL/GenBank/DDBJ databases">
        <authorList>
            <person name="Song W.-J."/>
            <person name="Kurnit D.M."/>
        </authorList>
    </citation>
    <scope>NUCLEOTIDE SEQUENCE [LARGE SCALE GENOMIC DNA]</scope>
    <source>
        <strain evidence="3 4">CGB1038-1_S1</strain>
    </source>
</reference>
<dbReference type="Pfam" id="PF00581">
    <property type="entry name" value="Rhodanese"/>
    <property type="match status" value="1"/>
</dbReference>
<dbReference type="AlphaFoldDB" id="A0A1A6G943"/>
<dbReference type="SMART" id="SM00450">
    <property type="entry name" value="RHOD"/>
    <property type="match status" value="1"/>
</dbReference>
<dbReference type="Proteomes" id="UP000557857">
    <property type="component" value="Unassembled WGS sequence"/>
</dbReference>
<dbReference type="EMBL" id="MSTR01000007">
    <property type="protein sequence ID" value="ONN43169.1"/>
    <property type="molecule type" value="Genomic_DNA"/>
</dbReference>
<dbReference type="InterPro" id="IPR036873">
    <property type="entry name" value="Rhodanese-like_dom_sf"/>
</dbReference>
<reference evidence="2 5" key="2">
    <citation type="submission" date="2020-04" db="EMBL/GenBank/DDBJ databases">
        <authorList>
            <person name="Abaymova A."/>
            <person name="Teymurazov M."/>
            <person name="Tazyna O."/>
            <person name="Chatushin Y."/>
            <person name="Svetoch E."/>
            <person name="Pereligyn V."/>
            <person name="Pohylenko V."/>
            <person name="Platonov M."/>
            <person name="Kartsev N."/>
            <person name="Skryabin Y."/>
            <person name="Sizova A."/>
            <person name="Solomentsev V."/>
            <person name="Kislichkina A."/>
            <person name="Bogun A."/>
        </authorList>
    </citation>
    <scope>NUCLEOTIDE SEQUENCE [LARGE SCALE GENOMIC DNA]</scope>
    <source>
        <strain evidence="2">SCPM-O-B-8398</strain>
        <strain evidence="5">SCPM-O-B-8398 (E28)</strain>
    </source>
</reference>
<evidence type="ECO:0000313" key="2">
    <source>
        <dbReference type="EMBL" id="NMP58021.1"/>
    </source>
</evidence>
<name>A0A1A6G943_ENTMU</name>
<gene>
    <name evidence="3" type="ORF">BTN92_08900</name>
    <name evidence="2" type="ORF">HI921_05995</name>
</gene>
<feature type="domain" description="Rhodanese" evidence="1">
    <location>
        <begin position="15"/>
        <end position="94"/>
    </location>
</feature>
<dbReference type="InterPro" id="IPR050229">
    <property type="entry name" value="GlpE_sulfurtransferase"/>
</dbReference>
<evidence type="ECO:0000259" key="1">
    <source>
        <dbReference type="PROSITE" id="PS50206"/>
    </source>
</evidence>
<dbReference type="STRING" id="53346.A5802_002113"/>
<dbReference type="Proteomes" id="UP000189299">
    <property type="component" value="Unassembled WGS sequence"/>
</dbReference>
<dbReference type="RefSeq" id="WP_010736660.1">
    <property type="nucleotide sequence ID" value="NZ_CABMMO010000007.1"/>
</dbReference>